<feature type="transmembrane region" description="Helical" evidence="1">
    <location>
        <begin position="51"/>
        <end position="77"/>
    </location>
</feature>
<keyword evidence="3" id="KW-1185">Reference proteome</keyword>
<comment type="caution">
    <text evidence="2">The sequence shown here is derived from an EMBL/GenBank/DDBJ whole genome shotgun (WGS) entry which is preliminary data.</text>
</comment>
<dbReference type="InterPro" id="IPR009937">
    <property type="entry name" value="Phage_holin_3_6"/>
</dbReference>
<protein>
    <submittedName>
        <fullName evidence="2">Phage holin family protein</fullName>
    </submittedName>
</protein>
<dbReference type="OrthoDB" id="8777616at2"/>
<evidence type="ECO:0000256" key="1">
    <source>
        <dbReference type="SAM" id="Phobius"/>
    </source>
</evidence>
<keyword evidence="1" id="KW-0472">Membrane</keyword>
<keyword evidence="1" id="KW-0812">Transmembrane</keyword>
<evidence type="ECO:0000313" key="3">
    <source>
        <dbReference type="Proteomes" id="UP000265955"/>
    </source>
</evidence>
<dbReference type="Pfam" id="PF07332">
    <property type="entry name" value="Phage_holin_3_6"/>
    <property type="match status" value="1"/>
</dbReference>
<organism evidence="2 3">
    <name type="scientific">Noviherbaspirillum saxi</name>
    <dbReference type="NCBI Taxonomy" id="2320863"/>
    <lineage>
        <taxon>Bacteria</taxon>
        <taxon>Pseudomonadati</taxon>
        <taxon>Pseudomonadota</taxon>
        <taxon>Betaproteobacteria</taxon>
        <taxon>Burkholderiales</taxon>
        <taxon>Oxalobacteraceae</taxon>
        <taxon>Noviherbaspirillum</taxon>
    </lineage>
</organism>
<keyword evidence="1" id="KW-1133">Transmembrane helix</keyword>
<feature type="transmembrane region" description="Helical" evidence="1">
    <location>
        <begin position="83"/>
        <end position="104"/>
    </location>
</feature>
<reference evidence="3" key="1">
    <citation type="submission" date="2018-09" db="EMBL/GenBank/DDBJ databases">
        <authorList>
            <person name="Zhu H."/>
        </authorList>
    </citation>
    <scope>NUCLEOTIDE SEQUENCE [LARGE SCALE GENOMIC DNA]</scope>
    <source>
        <strain evidence="3">K1R23-30</strain>
    </source>
</reference>
<dbReference type="AlphaFoldDB" id="A0A3A3FLW1"/>
<proteinExistence type="predicted"/>
<sequence length="130" mass="13965">MESRRSSAGQNSPGLIASLGALAKHGIGLFLSRLELAAIELGELRDNLAKLLLLGALGIVALLFAIGSWTALIVVLAWETMGWKILLLVALLYSMATLAILLYARARLIRNALSLPATMSELRNDRDALL</sequence>
<evidence type="ECO:0000313" key="2">
    <source>
        <dbReference type="EMBL" id="RJF97162.1"/>
    </source>
</evidence>
<dbReference type="EMBL" id="QYUO01000001">
    <property type="protein sequence ID" value="RJF97162.1"/>
    <property type="molecule type" value="Genomic_DNA"/>
</dbReference>
<dbReference type="RefSeq" id="WP_119767114.1">
    <property type="nucleotide sequence ID" value="NZ_QYUO01000001.1"/>
</dbReference>
<accession>A0A3A3FLW1</accession>
<dbReference type="Proteomes" id="UP000265955">
    <property type="component" value="Unassembled WGS sequence"/>
</dbReference>
<gene>
    <name evidence="2" type="ORF">D3871_00400</name>
</gene>
<name>A0A3A3FLW1_9BURK</name>